<feature type="domain" description="Cytochrome b5 heme-binding" evidence="7">
    <location>
        <begin position="79"/>
        <end position="136"/>
    </location>
</feature>
<feature type="transmembrane region" description="Helical" evidence="5">
    <location>
        <begin position="248"/>
        <end position="267"/>
    </location>
</feature>
<comment type="similarity">
    <text evidence="4">Belongs to the cytochrome b5 family.</text>
</comment>
<keyword evidence="3" id="KW-0408">Iron</keyword>
<feature type="transmembrane region" description="Helical" evidence="5">
    <location>
        <begin position="205"/>
        <end position="228"/>
    </location>
</feature>
<keyword evidence="1" id="KW-0349">Heme</keyword>
<dbReference type="GO" id="GO:0046872">
    <property type="term" value="F:metal ion binding"/>
    <property type="evidence" value="ECO:0007669"/>
    <property type="project" value="UniProtKB-KW"/>
</dbReference>
<comment type="caution">
    <text evidence="8">The sequence shown here is derived from an EMBL/GenBank/DDBJ whole genome shotgun (WGS) entry which is preliminary data.</text>
</comment>
<dbReference type="EMBL" id="CAICTM010000284">
    <property type="protein sequence ID" value="CAB9506923.1"/>
    <property type="molecule type" value="Genomic_DNA"/>
</dbReference>
<evidence type="ECO:0000256" key="4">
    <source>
        <dbReference type="ARBA" id="ARBA00038168"/>
    </source>
</evidence>
<feature type="signal peptide" evidence="6">
    <location>
        <begin position="1"/>
        <end position="21"/>
    </location>
</feature>
<evidence type="ECO:0000313" key="8">
    <source>
        <dbReference type="EMBL" id="CAB9506923.1"/>
    </source>
</evidence>
<evidence type="ECO:0000256" key="5">
    <source>
        <dbReference type="SAM" id="Phobius"/>
    </source>
</evidence>
<evidence type="ECO:0000256" key="1">
    <source>
        <dbReference type="ARBA" id="ARBA00022617"/>
    </source>
</evidence>
<dbReference type="InterPro" id="IPR036400">
    <property type="entry name" value="Cyt_B5-like_heme/steroid_sf"/>
</dbReference>
<dbReference type="PANTHER" id="PTHR19359">
    <property type="entry name" value="CYTOCHROME B5"/>
    <property type="match status" value="1"/>
</dbReference>
<dbReference type="Gene3D" id="3.10.120.10">
    <property type="entry name" value="Cytochrome b5-like heme/steroid binding domain"/>
    <property type="match status" value="1"/>
</dbReference>
<dbReference type="OrthoDB" id="427333at2759"/>
<keyword evidence="6" id="KW-0732">Signal</keyword>
<keyword evidence="5" id="KW-0812">Transmembrane</keyword>
<evidence type="ECO:0000259" key="7">
    <source>
        <dbReference type="PROSITE" id="PS50255"/>
    </source>
</evidence>
<dbReference type="SMART" id="SM01117">
    <property type="entry name" value="Cyt-b5"/>
    <property type="match status" value="1"/>
</dbReference>
<sequence>MVHQSYLLLMWLACIRQFSHGFVPSNSIRRHAVSLGPGSPRSGTAVAAIAFDSNWHKGTEDRFERTASRDSTVQAPCIIQVDGVSYNLTAWAKSHPGGDKILSKFHGKDATKAFFAAGHSQRAIEMLKDFAIGTPTNPPSAGPSSLLQAKKRPRWIAKLFTKEDPIGVHKSLGVFVLMHFIFRFRQMFIGDPSCGLGTRLGKGPSIWPALCLLPHAMLSLSSLIFHTVPRERVVGMPMIWSEYRVHNIAFGVRSVITAALAWASFYFNHSSTWRRVALIGSAAAVIGAQITADLGTKYLRVNNKESTTATMPYWDGCSLKTQKRFKSFYAYCQFMATMACLAVGNPGWPLSVLLAIQMASLLMTLVRKGLLSARGYHIGYTATLIMPWIVGIRSFAKGPDFAYATVAAWIIYQLRRRGINKYLLWSPVIAARIMWGDGMLHWQAY</sequence>
<dbReference type="InterPro" id="IPR001199">
    <property type="entry name" value="Cyt_B5-like_heme/steroid-bd"/>
</dbReference>
<feature type="chain" id="PRO_5040221557" evidence="6">
    <location>
        <begin position="22"/>
        <end position="445"/>
    </location>
</feature>
<gene>
    <name evidence="8" type="ORF">SEMRO_285_G108040.1</name>
</gene>
<protein>
    <submittedName>
        <fullName evidence="8">B5 isoform</fullName>
    </submittedName>
</protein>
<dbReference type="InterPro" id="IPR050668">
    <property type="entry name" value="Cytochrome_b5"/>
</dbReference>
<keyword evidence="2" id="KW-0479">Metal-binding</keyword>
<dbReference type="AlphaFoldDB" id="A0A9N8HE36"/>
<keyword evidence="5" id="KW-1133">Transmembrane helix</keyword>
<dbReference type="GO" id="GO:0016020">
    <property type="term" value="C:membrane"/>
    <property type="evidence" value="ECO:0007669"/>
    <property type="project" value="TreeGrafter"/>
</dbReference>
<reference evidence="8" key="1">
    <citation type="submission" date="2020-06" db="EMBL/GenBank/DDBJ databases">
        <authorList>
            <consortium name="Plant Systems Biology data submission"/>
        </authorList>
    </citation>
    <scope>NUCLEOTIDE SEQUENCE</scope>
    <source>
        <strain evidence="8">D6</strain>
    </source>
</reference>
<evidence type="ECO:0000256" key="3">
    <source>
        <dbReference type="ARBA" id="ARBA00023004"/>
    </source>
</evidence>
<evidence type="ECO:0000256" key="2">
    <source>
        <dbReference type="ARBA" id="ARBA00022723"/>
    </source>
</evidence>
<evidence type="ECO:0000256" key="6">
    <source>
        <dbReference type="SAM" id="SignalP"/>
    </source>
</evidence>
<dbReference type="SUPFAM" id="SSF55856">
    <property type="entry name" value="Cytochrome b5-like heme/steroid binding domain"/>
    <property type="match status" value="1"/>
</dbReference>
<dbReference type="Pfam" id="PF00173">
    <property type="entry name" value="Cyt-b5"/>
    <property type="match status" value="1"/>
</dbReference>
<accession>A0A9N8HE36</accession>
<organism evidence="8 9">
    <name type="scientific">Seminavis robusta</name>
    <dbReference type="NCBI Taxonomy" id="568900"/>
    <lineage>
        <taxon>Eukaryota</taxon>
        <taxon>Sar</taxon>
        <taxon>Stramenopiles</taxon>
        <taxon>Ochrophyta</taxon>
        <taxon>Bacillariophyta</taxon>
        <taxon>Bacillariophyceae</taxon>
        <taxon>Bacillariophycidae</taxon>
        <taxon>Naviculales</taxon>
        <taxon>Naviculaceae</taxon>
        <taxon>Seminavis</taxon>
    </lineage>
</organism>
<proteinExistence type="inferred from homology"/>
<name>A0A9N8HE36_9STRA</name>
<dbReference type="GO" id="GO:0020037">
    <property type="term" value="F:heme binding"/>
    <property type="evidence" value="ECO:0007669"/>
    <property type="project" value="TreeGrafter"/>
</dbReference>
<dbReference type="PROSITE" id="PS50255">
    <property type="entry name" value="CYTOCHROME_B5_2"/>
    <property type="match status" value="1"/>
</dbReference>
<evidence type="ECO:0000313" key="9">
    <source>
        <dbReference type="Proteomes" id="UP001153069"/>
    </source>
</evidence>
<feature type="transmembrane region" description="Helical" evidence="5">
    <location>
        <begin position="328"/>
        <end position="344"/>
    </location>
</feature>
<dbReference type="Proteomes" id="UP001153069">
    <property type="component" value="Unassembled WGS sequence"/>
</dbReference>
<keyword evidence="5" id="KW-0472">Membrane</keyword>
<keyword evidence="9" id="KW-1185">Reference proteome</keyword>